<evidence type="ECO:0000313" key="3">
    <source>
        <dbReference type="Proteomes" id="UP000648187"/>
    </source>
</evidence>
<dbReference type="PANTHER" id="PTHR33939:SF1">
    <property type="entry name" value="DUF4371 DOMAIN-CONTAINING PROTEIN"/>
    <property type="match status" value="1"/>
</dbReference>
<protein>
    <submittedName>
        <fullName evidence="2">Uncharacterized protein</fullName>
    </submittedName>
</protein>
<feature type="compositionally biased region" description="Basic and acidic residues" evidence="1">
    <location>
        <begin position="524"/>
        <end position="545"/>
    </location>
</feature>
<dbReference type="PANTHER" id="PTHR33939">
    <property type="entry name" value="PROTEIN CBG22215"/>
    <property type="match status" value="1"/>
</dbReference>
<name>A0A835L0V7_SPOEX</name>
<organism evidence="2 3">
    <name type="scientific">Spodoptera exigua</name>
    <name type="common">Beet armyworm</name>
    <name type="synonym">Noctua fulgens</name>
    <dbReference type="NCBI Taxonomy" id="7107"/>
    <lineage>
        <taxon>Eukaryota</taxon>
        <taxon>Metazoa</taxon>
        <taxon>Ecdysozoa</taxon>
        <taxon>Arthropoda</taxon>
        <taxon>Hexapoda</taxon>
        <taxon>Insecta</taxon>
        <taxon>Pterygota</taxon>
        <taxon>Neoptera</taxon>
        <taxon>Endopterygota</taxon>
        <taxon>Lepidoptera</taxon>
        <taxon>Glossata</taxon>
        <taxon>Ditrysia</taxon>
        <taxon>Noctuoidea</taxon>
        <taxon>Noctuidae</taxon>
        <taxon>Amphipyrinae</taxon>
        <taxon>Spodoptera</taxon>
    </lineage>
</organism>
<dbReference type="GO" id="GO:0003676">
    <property type="term" value="F:nucleic acid binding"/>
    <property type="evidence" value="ECO:0007669"/>
    <property type="project" value="InterPro"/>
</dbReference>
<dbReference type="Proteomes" id="UP000648187">
    <property type="component" value="Unassembled WGS sequence"/>
</dbReference>
<evidence type="ECO:0000256" key="1">
    <source>
        <dbReference type="SAM" id="MobiDB-lite"/>
    </source>
</evidence>
<evidence type="ECO:0000313" key="2">
    <source>
        <dbReference type="EMBL" id="KAF9409530.1"/>
    </source>
</evidence>
<feature type="region of interest" description="Disordered" evidence="1">
    <location>
        <begin position="503"/>
        <end position="601"/>
    </location>
</feature>
<comment type="caution">
    <text evidence="2">The sequence shown here is derived from an EMBL/GenBank/DDBJ whole genome shotgun (WGS) entry which is preliminary data.</text>
</comment>
<proteinExistence type="predicted"/>
<keyword evidence="3" id="KW-1185">Reference proteome</keyword>
<sequence length="662" mass="76952">MEPIITEDSEKIIINLLQKCQLDAEKLEPIHFKDVKTRVLYYSGISRKKLETIIGRYSSRECTKNHCVDFDTHVKILKSLLYFYEDKLHPAFKSLFEYTIDTQPATCEINYYQFIHDMQMISIDHQPIFNGRMLLMEDPKVTFERGIFLKKMKEIRQSGLNIYYISERIIDNDFKFPKPWIRNCKSSKLVTHEHVFFHAISKQGFTNGIFCYSPTEYDFYKWIIDILIPSLKTASVIVFDNSPLHGTPKPNKISIFDTTDEMRQWLRENNIPHTDSMKKFELYRLIENCVCNLDQSAQVDRVIKANGHQVMRLPINFEYLSPIDQIWQNILKFQSVSRTDIHNDIVKYFFEVPATAYDLLYKNVEEKENSLSELDGKIDQALDQFLKDLKKHNGEPPKITSNLVSKKTFGEKPLYYTNVKSHIQILRAIKFLVNNEKFVSHGFMPQSYVEKIEINAYRCIVLLISLRRINSIKLHHVAARRNQPKDMAFYNNSAEYNPRAVQDDISSDNHSLKKSSPRADSSGSEDRDHERDRPKKDDSSKEQAKAAKSSNESDDDEDEKNTSVSREDRQRSTKGLNADFEPEEENPKIHGRYQKNSESEADSDELHTYFDYCTTLQSNPLIFVPVSVLLTYVSNSVVSKMIVVATEDTSIGLSIVRGKQVL</sequence>
<dbReference type="EMBL" id="JACKWZ010000311">
    <property type="protein sequence ID" value="KAF9409530.1"/>
    <property type="molecule type" value="Genomic_DNA"/>
</dbReference>
<accession>A0A835L0V7</accession>
<reference evidence="2" key="1">
    <citation type="submission" date="2020-08" db="EMBL/GenBank/DDBJ databases">
        <title>Spodoptera exigua strain:BAW_Kor-Di-RS1 Genome sequencing and assembly.</title>
        <authorList>
            <person name="Kim J."/>
            <person name="Nam H.Y."/>
            <person name="Kwon M."/>
            <person name="Choi J.H."/>
            <person name="Cho S.R."/>
            <person name="Kim G.-H."/>
        </authorList>
    </citation>
    <scope>NUCLEOTIDE SEQUENCE</scope>
    <source>
        <strain evidence="2">BAW_Kor-Di-RS1</strain>
        <tissue evidence="2">Whole-body</tissue>
    </source>
</reference>
<gene>
    <name evidence="2" type="ORF">HW555_011124</name>
</gene>
<dbReference type="Gene3D" id="3.30.420.10">
    <property type="entry name" value="Ribonuclease H-like superfamily/Ribonuclease H"/>
    <property type="match status" value="1"/>
</dbReference>
<dbReference type="InterPro" id="IPR036397">
    <property type="entry name" value="RNaseH_sf"/>
</dbReference>
<dbReference type="AlphaFoldDB" id="A0A835L0V7"/>